<accession>W8THG5</accession>
<dbReference type="HOGENOM" id="CLU_185908_0_0_9"/>
<evidence type="ECO:0000313" key="1">
    <source>
        <dbReference type="EMBL" id="AHM57268.1"/>
    </source>
</evidence>
<gene>
    <name evidence="1" type="ORF">EAL2_c19870</name>
</gene>
<dbReference type="eggNOG" id="ENOG5033G8V">
    <property type="taxonomic scope" value="Bacteria"/>
</dbReference>
<dbReference type="EMBL" id="CP007452">
    <property type="protein sequence ID" value="AHM57268.1"/>
    <property type="molecule type" value="Genomic_DNA"/>
</dbReference>
<dbReference type="AlphaFoldDB" id="W8THG5"/>
<dbReference type="KEGG" id="eac:EAL2_c19870"/>
<dbReference type="RefSeq" id="WP_051489151.1">
    <property type="nucleotide sequence ID" value="NZ_CP007452.1"/>
</dbReference>
<proteinExistence type="predicted"/>
<dbReference type="PATRIC" id="fig|1286171.3.peg.1934"/>
<reference evidence="1 2" key="1">
    <citation type="journal article" date="2014" name="Genome Announc.">
        <title>Complete Genome Sequence of Amino Acid-Utilizing Eubacterium acidaminophilum al-2 (DSM 3953).</title>
        <authorList>
            <person name="Poehlein A."/>
            <person name="Andreesen J.R."/>
            <person name="Daniel R."/>
        </authorList>
    </citation>
    <scope>NUCLEOTIDE SEQUENCE [LARGE SCALE GENOMIC DNA]</scope>
    <source>
        <strain evidence="1 2">DSM 3953</strain>
    </source>
</reference>
<dbReference type="OrthoDB" id="1708204at2"/>
<protein>
    <submittedName>
        <fullName evidence="1">Uncharacterized protein</fullName>
    </submittedName>
</protein>
<evidence type="ECO:0000313" key="2">
    <source>
        <dbReference type="Proteomes" id="UP000019591"/>
    </source>
</evidence>
<organism evidence="1 2">
    <name type="scientific">Peptoclostridium acidaminophilum DSM 3953</name>
    <dbReference type="NCBI Taxonomy" id="1286171"/>
    <lineage>
        <taxon>Bacteria</taxon>
        <taxon>Bacillati</taxon>
        <taxon>Bacillota</taxon>
        <taxon>Clostridia</taxon>
        <taxon>Peptostreptococcales</taxon>
        <taxon>Peptoclostridiaceae</taxon>
        <taxon>Peptoclostridium</taxon>
    </lineage>
</organism>
<dbReference type="STRING" id="1286171.EAL2_c19870"/>
<sequence length="78" mass="9315">MEVKLIEKCFAYREGKCNILNVRECEGYECSFFKTWKQSKKDKKRALDRIRSLDRASQINIIQNYYVGKMKLLEKASE</sequence>
<dbReference type="Proteomes" id="UP000019591">
    <property type="component" value="Chromosome"/>
</dbReference>
<keyword evidence="2" id="KW-1185">Reference proteome</keyword>
<name>W8THG5_PEPAC</name>